<name>A0A0A1F9I4_9BURK</name>
<protein>
    <submittedName>
        <fullName evidence="1">Uncharacterized protein</fullName>
    </submittedName>
</protein>
<accession>A0A0A1F9I4</accession>
<sequence length="54" mass="6207">MYTGQPLAKVDKAVWNRIQCRNQSFTGLTKLAQLKRTKNIDRTNNGCYCQSQNT</sequence>
<evidence type="ECO:0000313" key="2">
    <source>
        <dbReference type="Proteomes" id="UP000030302"/>
    </source>
</evidence>
<dbReference type="Proteomes" id="UP000030302">
    <property type="component" value="Chromosome"/>
</dbReference>
<dbReference type="EMBL" id="CP009962">
    <property type="protein sequence ID" value="AIY41176.1"/>
    <property type="molecule type" value="Genomic_DNA"/>
</dbReference>
<proteinExistence type="predicted"/>
<dbReference type="KEGG" id="care:LT85_2018"/>
<reference evidence="2" key="1">
    <citation type="journal article" date="2014" name="Soil Biol. Biochem.">
        <title>Structure and function of bacterial communities in ageing soils: Insights from the Mendocino ecological staircase.</title>
        <authorList>
            <person name="Uroz S."/>
            <person name="Tech J.J."/>
            <person name="Sawaya N.A."/>
            <person name="Frey-Klett P."/>
            <person name="Leveau J.H.J."/>
        </authorList>
    </citation>
    <scope>NUCLEOTIDE SEQUENCE [LARGE SCALE GENOMIC DNA]</scope>
    <source>
        <strain evidence="2">Cal35</strain>
    </source>
</reference>
<dbReference type="STRING" id="279058.LT85_2018"/>
<dbReference type="HOGENOM" id="CLU_3042292_0_0_4"/>
<organism evidence="1 2">
    <name type="scientific">Collimonas arenae</name>
    <dbReference type="NCBI Taxonomy" id="279058"/>
    <lineage>
        <taxon>Bacteria</taxon>
        <taxon>Pseudomonadati</taxon>
        <taxon>Pseudomonadota</taxon>
        <taxon>Betaproteobacteria</taxon>
        <taxon>Burkholderiales</taxon>
        <taxon>Oxalobacteraceae</taxon>
        <taxon>Collimonas</taxon>
    </lineage>
</organism>
<keyword evidence="2" id="KW-1185">Reference proteome</keyword>
<evidence type="ECO:0000313" key="1">
    <source>
        <dbReference type="EMBL" id="AIY41176.1"/>
    </source>
</evidence>
<gene>
    <name evidence="1" type="ORF">LT85_2018</name>
</gene>
<dbReference type="AlphaFoldDB" id="A0A0A1F9I4"/>